<sequence>MDDNDKKELSSWLQYFLVGGSVFAMHFGGSSMVWPMTWGKESGNQMFLAFLGIFITSLFLVFMGYLSLVKSNRSMLSMARQVSNKFAIILGMMVMLVLGPLFGVPRMSAAAWDAILQVSKFKPANIWPALIFSAVYYLITYWFISEKTGIVDKLGKILLPVLIVSVTVIIIKGIVNPIGPQMAPEYDINPFAYGFKSGYATAEILCALIFGDIIINGLKSKGIGKEYLNKNLKIVCVIGIALLTFTHFGHMLLGSFADSLGDLKYSALYTEVVLKLWGQVGGIIFNIALVFAALTTAVGMSAGSAELLSEISKNKVPYKKSAIFILIVSAIISTTGLTTIVEIIGPLLDIVYPAAIVMVLYYALVPNLDNKPRILSSYRVATFIALTWGIVEGIVTYGHIFNFKVDWLEKFIEKVPGASLNLSWLTIVIISAVITMLLYRNKEEASTN</sequence>
<dbReference type="PANTHER" id="PTHR30588:SF0">
    <property type="entry name" value="BRANCHED-CHAIN AMINO ACID PERMEASE BRNQ"/>
    <property type="match status" value="1"/>
</dbReference>
<dbReference type="EMBL" id="JANJZL010000007">
    <property type="protein sequence ID" value="MCR2044580.1"/>
    <property type="molecule type" value="Genomic_DNA"/>
</dbReference>
<feature type="transmembrane region" description="Helical" evidence="9">
    <location>
        <begin position="198"/>
        <end position="215"/>
    </location>
</feature>
<evidence type="ECO:0000256" key="3">
    <source>
        <dbReference type="ARBA" id="ARBA00022448"/>
    </source>
</evidence>
<keyword evidence="8 9" id="KW-0472">Membrane</keyword>
<dbReference type="AlphaFoldDB" id="A0A9X2S5H4"/>
<dbReference type="Proteomes" id="UP001142078">
    <property type="component" value="Unassembled WGS sequence"/>
</dbReference>
<name>A0A9X2S5H4_9FIRM</name>
<evidence type="ECO:0000256" key="7">
    <source>
        <dbReference type="ARBA" id="ARBA00022989"/>
    </source>
</evidence>
<proteinExistence type="inferred from homology"/>
<evidence type="ECO:0000256" key="1">
    <source>
        <dbReference type="ARBA" id="ARBA00004651"/>
    </source>
</evidence>
<feature type="transmembrane region" description="Helical" evidence="9">
    <location>
        <begin position="350"/>
        <end position="368"/>
    </location>
</feature>
<dbReference type="Pfam" id="PF05525">
    <property type="entry name" value="Branch_AA_trans"/>
    <property type="match status" value="1"/>
</dbReference>
<gene>
    <name evidence="10" type="ORF">NSA23_10705</name>
</gene>
<evidence type="ECO:0000256" key="6">
    <source>
        <dbReference type="ARBA" id="ARBA00022970"/>
    </source>
</evidence>
<dbReference type="RefSeq" id="WP_042678611.1">
    <property type="nucleotide sequence ID" value="NZ_CABKTM010000007.1"/>
</dbReference>
<feature type="transmembrane region" description="Helical" evidence="9">
    <location>
        <begin position="86"/>
        <end position="104"/>
    </location>
</feature>
<feature type="transmembrane region" description="Helical" evidence="9">
    <location>
        <begin position="12"/>
        <end position="34"/>
    </location>
</feature>
<protein>
    <recommendedName>
        <fullName evidence="9">Branched-chain amino acid transport system carrier protein</fullName>
    </recommendedName>
</protein>
<keyword evidence="11" id="KW-1185">Reference proteome</keyword>
<organism evidence="10 11">
    <name type="scientific">Anaerosalibacter massiliensis</name>
    <dbReference type="NCBI Taxonomy" id="1347392"/>
    <lineage>
        <taxon>Bacteria</taxon>
        <taxon>Bacillati</taxon>
        <taxon>Bacillota</taxon>
        <taxon>Tissierellia</taxon>
        <taxon>Tissierellales</taxon>
        <taxon>Sporanaerobacteraceae</taxon>
        <taxon>Anaerosalibacter</taxon>
    </lineage>
</organism>
<comment type="caution">
    <text evidence="10">The sequence shown here is derived from an EMBL/GenBank/DDBJ whole genome shotgun (WGS) entry which is preliminary data.</text>
</comment>
<dbReference type="InterPro" id="IPR004685">
    <property type="entry name" value="Brnchd-chn_aa_trnsp_Livcs"/>
</dbReference>
<dbReference type="PANTHER" id="PTHR30588">
    <property type="entry name" value="BRANCHED-CHAIN AMINO ACID TRANSPORT SYSTEM 2 CARRIER PROTEIN"/>
    <property type="match status" value="1"/>
</dbReference>
<dbReference type="GO" id="GO:0005304">
    <property type="term" value="F:L-valine transmembrane transporter activity"/>
    <property type="evidence" value="ECO:0007669"/>
    <property type="project" value="TreeGrafter"/>
</dbReference>
<dbReference type="GO" id="GO:0015190">
    <property type="term" value="F:L-leucine transmembrane transporter activity"/>
    <property type="evidence" value="ECO:0007669"/>
    <property type="project" value="TreeGrafter"/>
</dbReference>
<accession>A0A9X2S5H4</accession>
<feature type="transmembrane region" description="Helical" evidence="9">
    <location>
        <begin position="124"/>
        <end position="145"/>
    </location>
</feature>
<keyword evidence="5 9" id="KW-0812">Transmembrane</keyword>
<reference evidence="10" key="1">
    <citation type="submission" date="2022-07" db="EMBL/GenBank/DDBJ databases">
        <title>Enhanced cultured diversity of the mouse gut microbiota enables custom-made synthetic communities.</title>
        <authorList>
            <person name="Afrizal A."/>
        </authorList>
    </citation>
    <scope>NUCLEOTIDE SEQUENCE</scope>
    <source>
        <strain evidence="10">DSM 29482</strain>
    </source>
</reference>
<feature type="transmembrane region" description="Helical" evidence="9">
    <location>
        <begin position="380"/>
        <end position="400"/>
    </location>
</feature>
<feature type="transmembrane region" description="Helical" evidence="9">
    <location>
        <begin position="235"/>
        <end position="256"/>
    </location>
</feature>
<keyword evidence="3 9" id="KW-0813">Transport</keyword>
<dbReference type="GO" id="GO:0015188">
    <property type="term" value="F:L-isoleucine transmembrane transporter activity"/>
    <property type="evidence" value="ECO:0007669"/>
    <property type="project" value="TreeGrafter"/>
</dbReference>
<keyword evidence="4" id="KW-1003">Cell membrane</keyword>
<evidence type="ECO:0000256" key="4">
    <source>
        <dbReference type="ARBA" id="ARBA00022475"/>
    </source>
</evidence>
<comment type="subcellular location">
    <subcellularLocation>
        <location evidence="1 9">Cell membrane</location>
        <topology evidence="1 9">Multi-pass membrane protein</topology>
    </subcellularLocation>
</comment>
<evidence type="ECO:0000256" key="9">
    <source>
        <dbReference type="RuleBase" id="RU362122"/>
    </source>
</evidence>
<feature type="transmembrane region" description="Helical" evidence="9">
    <location>
        <begin position="276"/>
        <end position="300"/>
    </location>
</feature>
<keyword evidence="6 9" id="KW-0029">Amino-acid transport</keyword>
<comment type="function">
    <text evidence="9">Component of the transport system for branched-chain amino acids.</text>
</comment>
<feature type="transmembrane region" description="Helical" evidence="9">
    <location>
        <begin position="321"/>
        <end position="344"/>
    </location>
</feature>
<keyword evidence="7 9" id="KW-1133">Transmembrane helix</keyword>
<feature type="transmembrane region" description="Helical" evidence="9">
    <location>
        <begin position="46"/>
        <end position="66"/>
    </location>
</feature>
<evidence type="ECO:0000313" key="10">
    <source>
        <dbReference type="EMBL" id="MCR2044580.1"/>
    </source>
</evidence>
<dbReference type="GO" id="GO:0015820">
    <property type="term" value="P:L-leucine transport"/>
    <property type="evidence" value="ECO:0007669"/>
    <property type="project" value="TreeGrafter"/>
</dbReference>
<feature type="transmembrane region" description="Helical" evidence="9">
    <location>
        <begin position="420"/>
        <end position="439"/>
    </location>
</feature>
<comment type="similarity">
    <text evidence="2 9">Belongs to the branched chain amino acid transporter family.</text>
</comment>
<dbReference type="GO" id="GO:0015818">
    <property type="term" value="P:isoleucine transport"/>
    <property type="evidence" value="ECO:0007669"/>
    <property type="project" value="TreeGrafter"/>
</dbReference>
<evidence type="ECO:0000256" key="5">
    <source>
        <dbReference type="ARBA" id="ARBA00022692"/>
    </source>
</evidence>
<evidence type="ECO:0000256" key="2">
    <source>
        <dbReference type="ARBA" id="ARBA00008540"/>
    </source>
</evidence>
<evidence type="ECO:0000256" key="8">
    <source>
        <dbReference type="ARBA" id="ARBA00023136"/>
    </source>
</evidence>
<dbReference type="GO" id="GO:0005886">
    <property type="term" value="C:plasma membrane"/>
    <property type="evidence" value="ECO:0007669"/>
    <property type="project" value="UniProtKB-SubCell"/>
</dbReference>
<evidence type="ECO:0000313" key="11">
    <source>
        <dbReference type="Proteomes" id="UP001142078"/>
    </source>
</evidence>
<feature type="transmembrane region" description="Helical" evidence="9">
    <location>
        <begin position="157"/>
        <end position="178"/>
    </location>
</feature>
<dbReference type="Gene3D" id="1.20.1740.10">
    <property type="entry name" value="Amino acid/polyamine transporter I"/>
    <property type="match status" value="1"/>
</dbReference>
<dbReference type="OrthoDB" id="9783920at2"/>